<dbReference type="Proteomes" id="UP000014500">
    <property type="component" value="Unassembled WGS sequence"/>
</dbReference>
<protein>
    <submittedName>
        <fullName evidence="3">Uncharacterized protein</fullName>
    </submittedName>
</protein>
<dbReference type="HOGENOM" id="CLU_1621111_0_0_1"/>
<sequence>MDRFKNVWYLCIFLICNYSPITIGNDNNSTCLQSIYKLEALPGHGWDSLRNKEMGRVFQFTYHQCRKTEDGKYLIPDSTYVVAIKDSNLQTTSDLFEHFSDYSSVTSSSLKLMPALVSEDSVHKAATKPTIWKQKSSSQRQVDDNEIPRAEQHLHDPFITRFNN</sequence>
<reference evidence="3" key="2">
    <citation type="submission" date="2015-02" db="UniProtKB">
        <authorList>
            <consortium name="EnsemblMetazoa"/>
        </authorList>
    </citation>
    <scope>IDENTIFICATION</scope>
</reference>
<reference evidence="4" key="1">
    <citation type="submission" date="2011-05" db="EMBL/GenBank/DDBJ databases">
        <authorList>
            <person name="Richards S.R."/>
            <person name="Qu J."/>
            <person name="Jiang H."/>
            <person name="Jhangiani S.N."/>
            <person name="Agravi P."/>
            <person name="Goodspeed R."/>
            <person name="Gross S."/>
            <person name="Mandapat C."/>
            <person name="Jackson L."/>
            <person name="Mathew T."/>
            <person name="Pu L."/>
            <person name="Thornton R."/>
            <person name="Saada N."/>
            <person name="Wilczek-Boney K.B."/>
            <person name="Lee S."/>
            <person name="Kovar C."/>
            <person name="Wu Y."/>
            <person name="Scherer S.E."/>
            <person name="Worley K.C."/>
            <person name="Muzny D.M."/>
            <person name="Gibbs R."/>
        </authorList>
    </citation>
    <scope>NUCLEOTIDE SEQUENCE</scope>
    <source>
        <strain evidence="4">Brora</strain>
    </source>
</reference>
<feature type="compositionally biased region" description="Basic and acidic residues" evidence="1">
    <location>
        <begin position="141"/>
        <end position="156"/>
    </location>
</feature>
<dbReference type="EMBL" id="AFFK01014267">
    <property type="status" value="NOT_ANNOTATED_CDS"/>
    <property type="molecule type" value="Genomic_DNA"/>
</dbReference>
<dbReference type="STRING" id="126957.T1III2"/>
<organism evidence="3 4">
    <name type="scientific">Strigamia maritima</name>
    <name type="common">European centipede</name>
    <name type="synonym">Geophilus maritimus</name>
    <dbReference type="NCBI Taxonomy" id="126957"/>
    <lineage>
        <taxon>Eukaryota</taxon>
        <taxon>Metazoa</taxon>
        <taxon>Ecdysozoa</taxon>
        <taxon>Arthropoda</taxon>
        <taxon>Myriapoda</taxon>
        <taxon>Chilopoda</taxon>
        <taxon>Pleurostigmophora</taxon>
        <taxon>Geophilomorpha</taxon>
        <taxon>Linotaeniidae</taxon>
        <taxon>Strigamia</taxon>
    </lineage>
</organism>
<proteinExistence type="predicted"/>
<dbReference type="PhylomeDB" id="T1III2"/>
<evidence type="ECO:0000313" key="4">
    <source>
        <dbReference type="Proteomes" id="UP000014500"/>
    </source>
</evidence>
<dbReference type="AlphaFoldDB" id="T1III2"/>
<evidence type="ECO:0000313" key="3">
    <source>
        <dbReference type="EnsemblMetazoa" id="SMAR000680-PA"/>
    </source>
</evidence>
<keyword evidence="2" id="KW-0732">Signal</keyword>
<feature type="region of interest" description="Disordered" evidence="1">
    <location>
        <begin position="128"/>
        <end position="156"/>
    </location>
</feature>
<evidence type="ECO:0000256" key="2">
    <source>
        <dbReference type="SAM" id="SignalP"/>
    </source>
</evidence>
<keyword evidence="4" id="KW-1185">Reference proteome</keyword>
<evidence type="ECO:0000256" key="1">
    <source>
        <dbReference type="SAM" id="MobiDB-lite"/>
    </source>
</evidence>
<accession>T1III2</accession>
<feature type="chain" id="PRO_5004579209" evidence="2">
    <location>
        <begin position="25"/>
        <end position="164"/>
    </location>
</feature>
<name>T1III2_STRMM</name>
<feature type="signal peptide" evidence="2">
    <location>
        <begin position="1"/>
        <end position="24"/>
    </location>
</feature>
<dbReference type="EnsemblMetazoa" id="SMAR000680-RA">
    <property type="protein sequence ID" value="SMAR000680-PA"/>
    <property type="gene ID" value="SMAR000680"/>
</dbReference>